<gene>
    <name evidence="1" type="ORF">H9819_08395</name>
</gene>
<name>A0A9D2A6B8_9BACE</name>
<comment type="caution">
    <text evidence="1">The sequence shown here is derived from an EMBL/GenBank/DDBJ whole genome shotgun (WGS) entry which is preliminary data.</text>
</comment>
<proteinExistence type="predicted"/>
<accession>A0A9D2A6B8</accession>
<sequence>MEMHFLNRVDVVSFCSPPPFSRPAVRVRLPHIGCHSKKYAKHLLFAGKSVPLQADYYQKRLSD</sequence>
<dbReference type="AlphaFoldDB" id="A0A9D2A6B8"/>
<evidence type="ECO:0000313" key="1">
    <source>
        <dbReference type="EMBL" id="HIZ02246.1"/>
    </source>
</evidence>
<reference evidence="1" key="1">
    <citation type="journal article" date="2021" name="PeerJ">
        <title>Extensive microbial diversity within the chicken gut microbiome revealed by metagenomics and culture.</title>
        <authorList>
            <person name="Gilroy R."/>
            <person name="Ravi A."/>
            <person name="Getino M."/>
            <person name="Pursley I."/>
            <person name="Horton D.L."/>
            <person name="Alikhan N.F."/>
            <person name="Baker D."/>
            <person name="Gharbi K."/>
            <person name="Hall N."/>
            <person name="Watson M."/>
            <person name="Adriaenssens E.M."/>
            <person name="Foster-Nyarko E."/>
            <person name="Jarju S."/>
            <person name="Secka A."/>
            <person name="Antonio M."/>
            <person name="Oren A."/>
            <person name="Chaudhuri R.R."/>
            <person name="La Ragione R."/>
            <person name="Hildebrand F."/>
            <person name="Pallen M.J."/>
        </authorList>
    </citation>
    <scope>NUCLEOTIDE SEQUENCE</scope>
    <source>
        <strain evidence="1">ChiHjej12B11-24981</strain>
    </source>
</reference>
<protein>
    <submittedName>
        <fullName evidence="1">Uncharacterized protein</fullName>
    </submittedName>
</protein>
<dbReference type="EMBL" id="DXCK01000113">
    <property type="protein sequence ID" value="HIZ02246.1"/>
    <property type="molecule type" value="Genomic_DNA"/>
</dbReference>
<evidence type="ECO:0000313" key="2">
    <source>
        <dbReference type="Proteomes" id="UP000824023"/>
    </source>
</evidence>
<dbReference type="Proteomes" id="UP000824023">
    <property type="component" value="Unassembled WGS sequence"/>
</dbReference>
<reference evidence="1" key="2">
    <citation type="submission" date="2021-04" db="EMBL/GenBank/DDBJ databases">
        <authorList>
            <person name="Gilroy R."/>
        </authorList>
    </citation>
    <scope>NUCLEOTIDE SEQUENCE</scope>
    <source>
        <strain evidence="1">ChiHjej12B11-24981</strain>
    </source>
</reference>
<organism evidence="1 2">
    <name type="scientific">Candidatus Bacteroides merdipullorum</name>
    <dbReference type="NCBI Taxonomy" id="2838474"/>
    <lineage>
        <taxon>Bacteria</taxon>
        <taxon>Pseudomonadati</taxon>
        <taxon>Bacteroidota</taxon>
        <taxon>Bacteroidia</taxon>
        <taxon>Bacteroidales</taxon>
        <taxon>Bacteroidaceae</taxon>
        <taxon>Bacteroides</taxon>
    </lineage>
</organism>